<dbReference type="InterPro" id="IPR047865">
    <property type="entry name" value="Ribosomal_uL10_bac_type"/>
</dbReference>
<dbReference type="Gene3D" id="3.30.70.1730">
    <property type="match status" value="1"/>
</dbReference>
<dbReference type="NCBIfam" id="NF000955">
    <property type="entry name" value="PRK00099.1-1"/>
    <property type="match status" value="1"/>
</dbReference>
<comment type="function">
    <text evidence="1 6">Forms part of the ribosomal stalk, playing a central role in the interaction of the ribosome with GTP-bound translation factors.</text>
</comment>
<evidence type="ECO:0000313" key="8">
    <source>
        <dbReference type="Proteomes" id="UP000244168"/>
    </source>
</evidence>
<dbReference type="OrthoDB" id="1523686at2"/>
<keyword evidence="8" id="KW-1185">Reference proteome</keyword>
<dbReference type="GO" id="GO:1990904">
    <property type="term" value="C:ribonucleoprotein complex"/>
    <property type="evidence" value="ECO:0007669"/>
    <property type="project" value="UniProtKB-KW"/>
</dbReference>
<evidence type="ECO:0000256" key="2">
    <source>
        <dbReference type="ARBA" id="ARBA00008889"/>
    </source>
</evidence>
<dbReference type="PANTHER" id="PTHR11560">
    <property type="entry name" value="39S RIBOSOMAL PROTEIN L10, MITOCHONDRIAL"/>
    <property type="match status" value="1"/>
</dbReference>
<sequence>MTRDEKNELVSALTEQMREYGNFYITDTSNLTVAKINNIRRKCFESDITIQVAKNSLIKKAMEAVGGDYGDIYSALKGSSSILFSKSATAPAKLIKQLRKSGSEKPLVKAAYIDSAVFIGDNQLDTLVNLKSKEELVGEIIGLLQSPAKNVISALQSGGNKLAGIVKTLQERGE</sequence>
<dbReference type="HAMAP" id="MF_00362">
    <property type="entry name" value="Ribosomal_uL10"/>
    <property type="match status" value="1"/>
</dbReference>
<keyword evidence="3 6" id="KW-0689">Ribosomal protein</keyword>
<evidence type="ECO:0000256" key="4">
    <source>
        <dbReference type="ARBA" id="ARBA00023274"/>
    </source>
</evidence>
<keyword evidence="6" id="KW-0699">rRNA-binding</keyword>
<accession>A0A2T5JC86</accession>
<dbReference type="GO" id="GO:0006412">
    <property type="term" value="P:translation"/>
    <property type="evidence" value="ECO:0007669"/>
    <property type="project" value="UniProtKB-UniRule"/>
</dbReference>
<comment type="caution">
    <text evidence="7">The sequence shown here is derived from an EMBL/GenBank/DDBJ whole genome shotgun (WGS) entry which is preliminary data.</text>
</comment>
<evidence type="ECO:0000256" key="6">
    <source>
        <dbReference type="HAMAP-Rule" id="MF_00362"/>
    </source>
</evidence>
<evidence type="ECO:0000313" key="7">
    <source>
        <dbReference type="EMBL" id="PTQ99371.1"/>
    </source>
</evidence>
<dbReference type="InterPro" id="IPR022973">
    <property type="entry name" value="Ribosomal_uL10_bac"/>
</dbReference>
<evidence type="ECO:0000256" key="3">
    <source>
        <dbReference type="ARBA" id="ARBA00022980"/>
    </source>
</evidence>
<dbReference type="CDD" id="cd05797">
    <property type="entry name" value="Ribosomal_L10"/>
    <property type="match status" value="1"/>
</dbReference>
<keyword evidence="6" id="KW-0694">RNA-binding</keyword>
<proteinExistence type="inferred from homology"/>
<dbReference type="Proteomes" id="UP000244168">
    <property type="component" value="Unassembled WGS sequence"/>
</dbReference>
<dbReference type="SUPFAM" id="SSF160369">
    <property type="entry name" value="Ribosomal protein L10-like"/>
    <property type="match status" value="1"/>
</dbReference>
<protein>
    <recommendedName>
        <fullName evidence="5 6">Large ribosomal subunit protein uL10</fullName>
    </recommendedName>
</protein>
<dbReference type="InterPro" id="IPR043141">
    <property type="entry name" value="Ribosomal_uL10-like_sf"/>
</dbReference>
<dbReference type="Pfam" id="PF00466">
    <property type="entry name" value="Ribosomal_L10"/>
    <property type="match status" value="1"/>
</dbReference>
<dbReference type="InterPro" id="IPR001790">
    <property type="entry name" value="Ribosomal_uL10"/>
</dbReference>
<keyword evidence="4 6" id="KW-0687">Ribonucleoprotein</keyword>
<gene>
    <name evidence="6" type="primary">rplJ</name>
    <name evidence="7" type="ORF">C8P68_102187</name>
</gene>
<reference evidence="7 8" key="1">
    <citation type="submission" date="2018-04" db="EMBL/GenBank/DDBJ databases">
        <title>Genomic Encyclopedia of Archaeal and Bacterial Type Strains, Phase II (KMG-II): from individual species to whole genera.</title>
        <authorList>
            <person name="Goeker M."/>
        </authorList>
    </citation>
    <scope>NUCLEOTIDE SEQUENCE [LARGE SCALE GENOMIC DNA]</scope>
    <source>
        <strain evidence="7 8">DSM 26809</strain>
    </source>
</reference>
<dbReference type="GO" id="GO:0070180">
    <property type="term" value="F:large ribosomal subunit rRNA binding"/>
    <property type="evidence" value="ECO:0007669"/>
    <property type="project" value="UniProtKB-UniRule"/>
</dbReference>
<dbReference type="RefSeq" id="WP_107827305.1">
    <property type="nucleotide sequence ID" value="NZ_CP160205.1"/>
</dbReference>
<name>A0A2T5JC86_9SPHI</name>
<dbReference type="AlphaFoldDB" id="A0A2T5JC86"/>
<dbReference type="GO" id="GO:0005840">
    <property type="term" value="C:ribosome"/>
    <property type="evidence" value="ECO:0007669"/>
    <property type="project" value="UniProtKB-KW"/>
</dbReference>
<comment type="similarity">
    <text evidence="2 6">Belongs to the universal ribosomal protein uL10 family.</text>
</comment>
<comment type="subunit">
    <text evidence="6">Part of the ribosomal stalk of the 50S ribosomal subunit. The N-terminus interacts with L11 and the large rRNA to form the base of the stalk. The C-terminus forms an elongated spine to which L12 dimers bind in a sequential fashion forming a multimeric L10(L12)X complex.</text>
</comment>
<evidence type="ECO:0000256" key="5">
    <source>
        <dbReference type="ARBA" id="ARBA00035202"/>
    </source>
</evidence>
<dbReference type="EMBL" id="QAOQ01000002">
    <property type="protein sequence ID" value="PTQ99371.1"/>
    <property type="molecule type" value="Genomic_DNA"/>
</dbReference>
<evidence type="ECO:0000256" key="1">
    <source>
        <dbReference type="ARBA" id="ARBA00002633"/>
    </source>
</evidence>
<organism evidence="7 8">
    <name type="scientific">Mucilaginibacter yixingensis</name>
    <dbReference type="NCBI Taxonomy" id="1295612"/>
    <lineage>
        <taxon>Bacteria</taxon>
        <taxon>Pseudomonadati</taxon>
        <taxon>Bacteroidota</taxon>
        <taxon>Sphingobacteriia</taxon>
        <taxon>Sphingobacteriales</taxon>
        <taxon>Sphingobacteriaceae</taxon>
        <taxon>Mucilaginibacter</taxon>
    </lineage>
</organism>